<dbReference type="EMBL" id="AGXZ01000024">
    <property type="protein sequence ID" value="EIY75640.1"/>
    <property type="molecule type" value="Genomic_DNA"/>
</dbReference>
<dbReference type="Proteomes" id="UP000004219">
    <property type="component" value="Unassembled WGS sequence"/>
</dbReference>
<dbReference type="PATRIC" id="fig|997891.3.peg.3191"/>
<gene>
    <name evidence="1" type="ORF">HMPREF1058_03025</name>
</gene>
<keyword evidence="2" id="KW-1185">Reference proteome</keyword>
<comment type="caution">
    <text evidence="1">The sequence shown here is derived from an EMBL/GenBank/DDBJ whole genome shotgun (WGS) entry which is preliminary data.</text>
</comment>
<name>I8ZJC0_PHOVU</name>
<evidence type="ECO:0000313" key="2">
    <source>
        <dbReference type="Proteomes" id="UP000004219"/>
    </source>
</evidence>
<dbReference type="HOGENOM" id="CLU_130379_0_0_10"/>
<dbReference type="AlphaFoldDB" id="I8ZJC0"/>
<organism evidence="1 2">
    <name type="scientific">Phocaeicola vulgatus CL09T03C04</name>
    <dbReference type="NCBI Taxonomy" id="997891"/>
    <lineage>
        <taxon>Bacteria</taxon>
        <taxon>Pseudomonadati</taxon>
        <taxon>Bacteroidota</taxon>
        <taxon>Bacteroidia</taxon>
        <taxon>Bacteroidales</taxon>
        <taxon>Bacteroidaceae</taxon>
        <taxon>Phocaeicola</taxon>
    </lineage>
</organism>
<protein>
    <submittedName>
        <fullName evidence="1">Uncharacterized protein</fullName>
    </submittedName>
</protein>
<reference evidence="1 2" key="1">
    <citation type="submission" date="2012-02" db="EMBL/GenBank/DDBJ databases">
        <title>The Genome Sequence of Bacteroides vulgatus CL09T03C04.</title>
        <authorList>
            <consortium name="The Broad Institute Genome Sequencing Platform"/>
            <person name="Earl A."/>
            <person name="Ward D."/>
            <person name="Feldgarden M."/>
            <person name="Gevers D."/>
            <person name="Zitomersky N.L."/>
            <person name="Coyne M.J."/>
            <person name="Comstock L.E."/>
            <person name="Young S.K."/>
            <person name="Zeng Q."/>
            <person name="Gargeya S."/>
            <person name="Fitzgerald M."/>
            <person name="Haas B."/>
            <person name="Abouelleil A."/>
            <person name="Alvarado L."/>
            <person name="Arachchi H.M."/>
            <person name="Berlin A."/>
            <person name="Chapman S.B."/>
            <person name="Gearin G."/>
            <person name="Goldberg J."/>
            <person name="Griggs A."/>
            <person name="Gujja S."/>
            <person name="Hansen M."/>
            <person name="Heiman D."/>
            <person name="Howarth C."/>
            <person name="Larimer J."/>
            <person name="Lui A."/>
            <person name="MacDonald P.J.P."/>
            <person name="McCowen C."/>
            <person name="Montmayeur A."/>
            <person name="Murphy C."/>
            <person name="Neiman D."/>
            <person name="Pearson M."/>
            <person name="Priest M."/>
            <person name="Roberts A."/>
            <person name="Saif S."/>
            <person name="Shea T."/>
            <person name="Sisk P."/>
            <person name="Stolte C."/>
            <person name="Sykes S."/>
            <person name="Wortman J."/>
            <person name="Nusbaum C."/>
            <person name="Birren B."/>
        </authorList>
    </citation>
    <scope>NUCLEOTIDE SEQUENCE [LARGE SCALE GENOMIC DNA]</scope>
    <source>
        <strain evidence="1 2">CL09T03C04</strain>
    </source>
</reference>
<proteinExistence type="predicted"/>
<accession>I8ZJC0</accession>
<sequence>MQLTKRNNASQRSPLNINSNMNMTKIELNPLKGIHIAQVGTIEFGMTANEVKEILGQPEQEDDSQLYYCSEELRLDFNSQKCLEFIEIISGPYPKAIEPILYDVNPFVLLANELVDLLTQKNGYDIDYSEVPVCYAFRSISVGIFREFSEETTQQSIKEAKENGVYEDEKLWLLNDLEKSKHFWTIGIGMKGYYE</sequence>
<evidence type="ECO:0000313" key="1">
    <source>
        <dbReference type="EMBL" id="EIY75640.1"/>
    </source>
</evidence>